<comment type="caution">
    <text evidence="2">The sequence shown here is derived from an EMBL/GenBank/DDBJ whole genome shotgun (WGS) entry which is preliminary data.</text>
</comment>
<feature type="transmembrane region" description="Helical" evidence="1">
    <location>
        <begin position="21"/>
        <end position="45"/>
    </location>
</feature>
<evidence type="ECO:0000313" key="3">
    <source>
        <dbReference type="Proteomes" id="UP000290253"/>
    </source>
</evidence>
<evidence type="ECO:0000256" key="1">
    <source>
        <dbReference type="SAM" id="Phobius"/>
    </source>
</evidence>
<proteinExistence type="predicted"/>
<feature type="transmembrane region" description="Helical" evidence="1">
    <location>
        <begin position="65"/>
        <end position="82"/>
    </location>
</feature>
<feature type="transmembrane region" description="Helical" evidence="1">
    <location>
        <begin position="164"/>
        <end position="183"/>
    </location>
</feature>
<keyword evidence="1" id="KW-0812">Transmembrane</keyword>
<feature type="transmembrane region" description="Helical" evidence="1">
    <location>
        <begin position="195"/>
        <end position="214"/>
    </location>
</feature>
<dbReference type="Proteomes" id="UP000290253">
    <property type="component" value="Unassembled WGS sequence"/>
</dbReference>
<accession>A0A4Q1SIE4</accession>
<evidence type="ECO:0000313" key="2">
    <source>
        <dbReference type="EMBL" id="RXS97167.1"/>
    </source>
</evidence>
<feature type="transmembrane region" description="Helical" evidence="1">
    <location>
        <begin position="134"/>
        <end position="152"/>
    </location>
</feature>
<sequence length="219" mass="23936">MRNRPAVAGGRGVSWPEEGRGPAWFNAVMLLVWLLAGVVAFLPFALNTSPWDAVTLRVPGNQGNWWHVLVGAPFFLAYPMIWLRLRALFASQFSTTQGRRSLWSAIGLSIAATALVEVPFLLHLAGTSAWQRLSVLSLGFGVLILSAILLLLRRDRVFPTQACLIGIDAAYLANAALCLVVYSEAQGSIGSRVGWFLSMGIVWIILLDLGVLFVRAYRA</sequence>
<dbReference type="AlphaFoldDB" id="A0A4Q1SIE4"/>
<gene>
    <name evidence="2" type="ORF">ESZ00_04425</name>
</gene>
<keyword evidence="3" id="KW-1185">Reference proteome</keyword>
<keyword evidence="1" id="KW-0472">Membrane</keyword>
<dbReference type="RefSeq" id="WP_129206947.1">
    <property type="nucleotide sequence ID" value="NZ_BMGU01000001.1"/>
</dbReference>
<organism evidence="2 3">
    <name type="scientific">Silvibacterium dinghuense</name>
    <dbReference type="NCBI Taxonomy" id="1560006"/>
    <lineage>
        <taxon>Bacteria</taxon>
        <taxon>Pseudomonadati</taxon>
        <taxon>Acidobacteriota</taxon>
        <taxon>Terriglobia</taxon>
        <taxon>Terriglobales</taxon>
        <taxon>Acidobacteriaceae</taxon>
        <taxon>Silvibacterium</taxon>
    </lineage>
</organism>
<dbReference type="OrthoDB" id="113839at2"/>
<name>A0A4Q1SIE4_9BACT</name>
<dbReference type="EMBL" id="SDMK01000001">
    <property type="protein sequence ID" value="RXS97167.1"/>
    <property type="molecule type" value="Genomic_DNA"/>
</dbReference>
<keyword evidence="1" id="KW-1133">Transmembrane helix</keyword>
<protein>
    <recommendedName>
        <fullName evidence="4">DUF2306 domain-containing protein</fullName>
    </recommendedName>
</protein>
<evidence type="ECO:0008006" key="4">
    <source>
        <dbReference type="Google" id="ProtNLM"/>
    </source>
</evidence>
<reference evidence="2 3" key="1">
    <citation type="journal article" date="2016" name="Int. J. Syst. Evol. Microbiol.">
        <title>Acidipila dinghuensis sp. nov., an acidobacterium isolated from forest soil.</title>
        <authorList>
            <person name="Jiang Y.W."/>
            <person name="Wang J."/>
            <person name="Chen M.H."/>
            <person name="Lv Y.Y."/>
            <person name="Qiu L.H."/>
        </authorList>
    </citation>
    <scope>NUCLEOTIDE SEQUENCE [LARGE SCALE GENOMIC DNA]</scope>
    <source>
        <strain evidence="2 3">DHOF10</strain>
    </source>
</reference>
<feature type="transmembrane region" description="Helical" evidence="1">
    <location>
        <begin position="102"/>
        <end position="122"/>
    </location>
</feature>